<comment type="caution">
    <text evidence="2">The sequence shown here is derived from an EMBL/GenBank/DDBJ whole genome shotgun (WGS) entry which is preliminary data.</text>
</comment>
<dbReference type="RefSeq" id="WP_121195591.1">
    <property type="nucleotide sequence ID" value="NZ_RBKU01000001.1"/>
</dbReference>
<protein>
    <submittedName>
        <fullName evidence="2">Uncharacterized protein</fullName>
    </submittedName>
</protein>
<name>A0A495IUK3_9SPHI</name>
<dbReference type="EMBL" id="RBKU01000001">
    <property type="protein sequence ID" value="RKR79981.1"/>
    <property type="molecule type" value="Genomic_DNA"/>
</dbReference>
<reference evidence="2 3" key="1">
    <citation type="submission" date="2018-10" db="EMBL/GenBank/DDBJ databases">
        <title>Genomic Encyclopedia of Archaeal and Bacterial Type Strains, Phase II (KMG-II): from individual species to whole genera.</title>
        <authorList>
            <person name="Goeker M."/>
        </authorList>
    </citation>
    <scope>NUCLEOTIDE SEQUENCE [LARGE SCALE GENOMIC DNA]</scope>
    <source>
        <strain evidence="2 3">DSM 18602</strain>
    </source>
</reference>
<feature type="transmembrane region" description="Helical" evidence="1">
    <location>
        <begin position="50"/>
        <end position="69"/>
    </location>
</feature>
<keyword evidence="1" id="KW-1133">Transmembrane helix</keyword>
<keyword evidence="3" id="KW-1185">Reference proteome</keyword>
<organism evidence="2 3">
    <name type="scientific">Mucilaginibacter gracilis</name>
    <dbReference type="NCBI Taxonomy" id="423350"/>
    <lineage>
        <taxon>Bacteria</taxon>
        <taxon>Pseudomonadati</taxon>
        <taxon>Bacteroidota</taxon>
        <taxon>Sphingobacteriia</taxon>
        <taxon>Sphingobacteriales</taxon>
        <taxon>Sphingobacteriaceae</taxon>
        <taxon>Mucilaginibacter</taxon>
    </lineage>
</organism>
<evidence type="ECO:0000256" key="1">
    <source>
        <dbReference type="SAM" id="Phobius"/>
    </source>
</evidence>
<dbReference type="AlphaFoldDB" id="A0A495IUK3"/>
<accession>A0A495IUK3</accession>
<dbReference type="OrthoDB" id="799855at2"/>
<keyword evidence="1" id="KW-0812">Transmembrane</keyword>
<keyword evidence="1" id="KW-0472">Membrane</keyword>
<evidence type="ECO:0000313" key="3">
    <source>
        <dbReference type="Proteomes" id="UP000268007"/>
    </source>
</evidence>
<dbReference type="Proteomes" id="UP000268007">
    <property type="component" value="Unassembled WGS sequence"/>
</dbReference>
<evidence type="ECO:0000313" key="2">
    <source>
        <dbReference type="EMBL" id="RKR79981.1"/>
    </source>
</evidence>
<gene>
    <name evidence="2" type="ORF">BDD43_0067</name>
</gene>
<proteinExistence type="predicted"/>
<sequence length="73" mass="8417">MWKLKRKQRPLSHKGEAAAQGIANRIIKLQLRISGYLARKTQYWNTSSKLIALILFCLLFGGASLWLLIRSIY</sequence>